<organism evidence="2 3">
    <name type="scientific">Drosophila albomicans</name>
    <name type="common">Fruit fly</name>
    <dbReference type="NCBI Taxonomy" id="7291"/>
    <lineage>
        <taxon>Eukaryota</taxon>
        <taxon>Metazoa</taxon>
        <taxon>Ecdysozoa</taxon>
        <taxon>Arthropoda</taxon>
        <taxon>Hexapoda</taxon>
        <taxon>Insecta</taxon>
        <taxon>Pterygota</taxon>
        <taxon>Neoptera</taxon>
        <taxon>Endopterygota</taxon>
        <taxon>Diptera</taxon>
        <taxon>Brachycera</taxon>
        <taxon>Muscomorpha</taxon>
        <taxon>Ephydroidea</taxon>
        <taxon>Drosophilidae</taxon>
        <taxon>Drosophila</taxon>
    </lineage>
</organism>
<accession>A0A9C6SSE3</accession>
<gene>
    <name evidence="3" type="primary">LOC127565108</name>
</gene>
<dbReference type="RefSeq" id="XP_051858199.1">
    <property type="nucleotide sequence ID" value="XM_052002239.1"/>
</dbReference>
<name>A0A9C6SSE3_DROAB</name>
<dbReference type="AlphaFoldDB" id="A0A9C6SSE3"/>
<protein>
    <submittedName>
        <fullName evidence="3">Uncharacterized protein LOC127565108</fullName>
    </submittedName>
</protein>
<evidence type="ECO:0000256" key="1">
    <source>
        <dbReference type="SAM" id="SignalP"/>
    </source>
</evidence>
<feature type="chain" id="PRO_5038516665" evidence="1">
    <location>
        <begin position="21"/>
        <end position="185"/>
    </location>
</feature>
<proteinExistence type="predicted"/>
<feature type="signal peptide" evidence="1">
    <location>
        <begin position="1"/>
        <end position="20"/>
    </location>
</feature>
<sequence length="185" mass="21334">MRNVYSVILALLSIGSVALANNLENNLKEAAIEAKILLNKVHIQFFLEIAEAVESNKIAPEEDIEKWHGYASELRSWNVTTEEDYLIPLRRIVSHIPVPQLSSRINTYLNGGYSRFESDMLKRSDQQYTSFKIRASDIINDAKKAGYTNEILNNKFNDFRSSKNHYQQEYNFNILLSYLNGLKLN</sequence>
<keyword evidence="2" id="KW-1185">Reference proteome</keyword>
<evidence type="ECO:0000313" key="2">
    <source>
        <dbReference type="Proteomes" id="UP000515160"/>
    </source>
</evidence>
<dbReference type="Proteomes" id="UP000515160">
    <property type="component" value="Chromosome 2L"/>
</dbReference>
<evidence type="ECO:0000313" key="3">
    <source>
        <dbReference type="RefSeq" id="XP_051858199.1"/>
    </source>
</evidence>
<keyword evidence="1" id="KW-0732">Signal</keyword>
<reference evidence="3" key="1">
    <citation type="submission" date="2025-08" db="UniProtKB">
        <authorList>
            <consortium name="RefSeq"/>
        </authorList>
    </citation>
    <scope>IDENTIFICATION</scope>
    <source>
        <strain evidence="3">15112-1751.03</strain>
        <tissue evidence="3">Whole Adult</tissue>
    </source>
</reference>
<dbReference type="GeneID" id="127565108"/>